<dbReference type="Proteomes" id="UP001371218">
    <property type="component" value="Unassembled WGS sequence"/>
</dbReference>
<dbReference type="InterPro" id="IPR037187">
    <property type="entry name" value="DnaK_N"/>
</dbReference>
<protein>
    <submittedName>
        <fullName evidence="6">TraR/DksA family transcriptional regulator</fullName>
    </submittedName>
</protein>
<dbReference type="PANTHER" id="PTHR33823:SF4">
    <property type="entry name" value="GENERAL STRESS PROTEIN 16O"/>
    <property type="match status" value="1"/>
</dbReference>
<sequence>MDTVSITQNDLNALRSQLIERGLALRADMQAATAARQAHEAGGEVEDLKDQAAEWLEAEVQDAEVLRDIHELTLIEQALQRMGDGTYGECAECGEPISMKRLRALPAALRCATCQAAVERR</sequence>
<dbReference type="SUPFAM" id="SSF109635">
    <property type="entry name" value="DnaK suppressor protein DksA, alpha-hairpin domain"/>
    <property type="match status" value="1"/>
</dbReference>
<evidence type="ECO:0000256" key="2">
    <source>
        <dbReference type="ARBA" id="ARBA00022771"/>
    </source>
</evidence>
<dbReference type="InterPro" id="IPR000962">
    <property type="entry name" value="Znf_DskA_TraR"/>
</dbReference>
<evidence type="ECO:0000259" key="5">
    <source>
        <dbReference type="Pfam" id="PF01258"/>
    </source>
</evidence>
<keyword evidence="3" id="KW-0862">Zinc</keyword>
<keyword evidence="7" id="KW-1185">Reference proteome</keyword>
<evidence type="ECO:0000256" key="3">
    <source>
        <dbReference type="ARBA" id="ARBA00022833"/>
    </source>
</evidence>
<gene>
    <name evidence="6" type="ORF">AACH06_28215</name>
</gene>
<dbReference type="RefSeq" id="WP_341429151.1">
    <property type="nucleotide sequence ID" value="NZ_JBBUTG010000033.1"/>
</dbReference>
<dbReference type="EMBL" id="JBBUTG010000033">
    <property type="protein sequence ID" value="MEK8034721.1"/>
    <property type="molecule type" value="Genomic_DNA"/>
</dbReference>
<organism evidence="6 7">
    <name type="scientific">Ideonella lacteola</name>
    <dbReference type="NCBI Taxonomy" id="2984193"/>
    <lineage>
        <taxon>Bacteria</taxon>
        <taxon>Pseudomonadati</taxon>
        <taxon>Pseudomonadota</taxon>
        <taxon>Betaproteobacteria</taxon>
        <taxon>Burkholderiales</taxon>
        <taxon>Sphaerotilaceae</taxon>
        <taxon>Ideonella</taxon>
    </lineage>
</organism>
<evidence type="ECO:0000256" key="4">
    <source>
        <dbReference type="PROSITE-ProRule" id="PRU00510"/>
    </source>
</evidence>
<accession>A0ABU9BXL0</accession>
<dbReference type="SUPFAM" id="SSF57716">
    <property type="entry name" value="Glucocorticoid receptor-like (DNA-binding domain)"/>
    <property type="match status" value="1"/>
</dbReference>
<dbReference type="Pfam" id="PF01258">
    <property type="entry name" value="zf-dskA_traR"/>
    <property type="match status" value="1"/>
</dbReference>
<proteinExistence type="predicted"/>
<feature type="domain" description="Zinc finger DksA/TraR C4-type" evidence="5">
    <location>
        <begin position="85"/>
        <end position="120"/>
    </location>
</feature>
<dbReference type="PANTHER" id="PTHR33823">
    <property type="entry name" value="RNA POLYMERASE-BINDING TRANSCRIPTION FACTOR DKSA-RELATED"/>
    <property type="match status" value="1"/>
</dbReference>
<dbReference type="Gene3D" id="1.20.120.910">
    <property type="entry name" value="DksA, coiled-coil domain"/>
    <property type="match status" value="1"/>
</dbReference>
<dbReference type="PROSITE" id="PS51128">
    <property type="entry name" value="ZF_DKSA_2"/>
    <property type="match status" value="1"/>
</dbReference>
<evidence type="ECO:0000313" key="6">
    <source>
        <dbReference type="EMBL" id="MEK8034721.1"/>
    </source>
</evidence>
<keyword evidence="2" id="KW-0863">Zinc-finger</keyword>
<reference evidence="6 7" key="1">
    <citation type="submission" date="2024-04" db="EMBL/GenBank/DDBJ databases">
        <title>Novel species of the genus Ideonella isolated from streams.</title>
        <authorList>
            <person name="Lu H."/>
        </authorList>
    </citation>
    <scope>NUCLEOTIDE SEQUENCE [LARGE SCALE GENOMIC DNA]</scope>
    <source>
        <strain evidence="6 7">DXS29W</strain>
    </source>
</reference>
<feature type="zinc finger region" description="dksA C4-type" evidence="4">
    <location>
        <begin position="90"/>
        <end position="114"/>
    </location>
</feature>
<comment type="caution">
    <text evidence="6">The sequence shown here is derived from an EMBL/GenBank/DDBJ whole genome shotgun (WGS) entry which is preliminary data.</text>
</comment>
<evidence type="ECO:0000313" key="7">
    <source>
        <dbReference type="Proteomes" id="UP001371218"/>
    </source>
</evidence>
<keyword evidence="1" id="KW-0479">Metal-binding</keyword>
<name>A0ABU9BXL0_9BURK</name>
<evidence type="ECO:0000256" key="1">
    <source>
        <dbReference type="ARBA" id="ARBA00022723"/>
    </source>
</evidence>